<evidence type="ECO:0000259" key="2">
    <source>
        <dbReference type="PROSITE" id="PS50937"/>
    </source>
</evidence>
<dbReference type="OrthoDB" id="9802039at2"/>
<dbReference type="Gene3D" id="1.10.1660.10">
    <property type="match status" value="1"/>
</dbReference>
<evidence type="ECO:0000256" key="1">
    <source>
        <dbReference type="ARBA" id="ARBA00023125"/>
    </source>
</evidence>
<feature type="domain" description="HTH merR-type" evidence="2">
    <location>
        <begin position="1"/>
        <end position="71"/>
    </location>
</feature>
<proteinExistence type="predicted"/>
<keyword evidence="4" id="KW-1185">Reference proteome</keyword>
<dbReference type="Proteomes" id="UP000274391">
    <property type="component" value="Unassembled WGS sequence"/>
</dbReference>
<dbReference type="GO" id="GO:0003677">
    <property type="term" value="F:DNA binding"/>
    <property type="evidence" value="ECO:0007669"/>
    <property type="project" value="UniProtKB-KW"/>
</dbReference>
<dbReference type="Pfam" id="PF13411">
    <property type="entry name" value="MerR_1"/>
    <property type="match status" value="1"/>
</dbReference>
<dbReference type="InterPro" id="IPR009061">
    <property type="entry name" value="DNA-bd_dom_put_sf"/>
</dbReference>
<reference evidence="3 4" key="1">
    <citation type="submission" date="2018-11" db="EMBL/GenBank/DDBJ databases">
        <title>YIM 102482-1 draft genome.</title>
        <authorList>
            <person name="Li G."/>
            <person name="Jiang Y."/>
        </authorList>
    </citation>
    <scope>NUCLEOTIDE SEQUENCE [LARGE SCALE GENOMIC DNA]</scope>
    <source>
        <strain evidence="3 4">YIM 102482-1</strain>
    </source>
</reference>
<dbReference type="PROSITE" id="PS00552">
    <property type="entry name" value="HTH_MERR_1"/>
    <property type="match status" value="1"/>
</dbReference>
<dbReference type="EMBL" id="RQVS01000029">
    <property type="protein sequence ID" value="RRJ85542.1"/>
    <property type="molecule type" value="Genomic_DNA"/>
</dbReference>
<dbReference type="SUPFAM" id="SSF46955">
    <property type="entry name" value="Putative DNA-binding domain"/>
    <property type="match status" value="1"/>
</dbReference>
<protein>
    <submittedName>
        <fullName evidence="3">MerR family transcriptional regulator</fullName>
    </submittedName>
</protein>
<dbReference type="InterPro" id="IPR000551">
    <property type="entry name" value="MerR-type_HTH_dom"/>
</dbReference>
<gene>
    <name evidence="3" type="ORF">EG850_13050</name>
</gene>
<dbReference type="PROSITE" id="PS50937">
    <property type="entry name" value="HTH_MERR_2"/>
    <property type="match status" value="1"/>
</dbReference>
<dbReference type="PANTHER" id="PTHR30204:SF97">
    <property type="entry name" value="MERR FAMILY REGULATORY PROTEIN"/>
    <property type="match status" value="1"/>
</dbReference>
<dbReference type="AlphaFoldDB" id="A0A3P3VRY5"/>
<name>A0A3P3VRY5_9MICO</name>
<dbReference type="InterPro" id="IPR047057">
    <property type="entry name" value="MerR_fam"/>
</dbReference>
<accession>A0A3P3VRY5</accession>
<organism evidence="3 4">
    <name type="scientific">Gulosibacter macacae</name>
    <dbReference type="NCBI Taxonomy" id="2488791"/>
    <lineage>
        <taxon>Bacteria</taxon>
        <taxon>Bacillati</taxon>
        <taxon>Actinomycetota</taxon>
        <taxon>Actinomycetes</taxon>
        <taxon>Micrococcales</taxon>
        <taxon>Microbacteriaceae</taxon>
        <taxon>Gulosibacter</taxon>
    </lineage>
</organism>
<evidence type="ECO:0000313" key="3">
    <source>
        <dbReference type="EMBL" id="RRJ85542.1"/>
    </source>
</evidence>
<comment type="caution">
    <text evidence="3">The sequence shown here is derived from an EMBL/GenBank/DDBJ whole genome shotgun (WGS) entry which is preliminary data.</text>
</comment>
<keyword evidence="1" id="KW-0238">DNA-binding</keyword>
<sequence>MLTIGAFAQLTGLTVKALRHYDELGVLKPAEVDIHSGYRYYRPEQLRTAATISVLRGIGLSIPEIVITLDQPGKFAERIDEFNAAREERRAREDRMLAEGRSILDGYQRSTTVERREAPAQPWVGFHADLSFDSEESEVQAENGRFDAFYGALHASGCTPEPWWWLEFRASAASTRDSTDLVAVTWCIPIAEPAPEELRRALVEHDYKVAYGELPARTESFVRLEPDAGLSNDFTAPHPGVVALMDAVGAEQEIRQVYRMTADGVDLELVASSAS</sequence>
<dbReference type="PANTHER" id="PTHR30204">
    <property type="entry name" value="REDOX-CYCLING DRUG-SENSING TRANSCRIPTIONAL ACTIVATOR SOXR"/>
    <property type="match status" value="1"/>
</dbReference>
<evidence type="ECO:0000313" key="4">
    <source>
        <dbReference type="Proteomes" id="UP000274391"/>
    </source>
</evidence>
<dbReference type="GO" id="GO:0003700">
    <property type="term" value="F:DNA-binding transcription factor activity"/>
    <property type="evidence" value="ECO:0007669"/>
    <property type="project" value="InterPro"/>
</dbReference>
<dbReference type="SMART" id="SM00422">
    <property type="entry name" value="HTH_MERR"/>
    <property type="match status" value="1"/>
</dbReference>
<dbReference type="RefSeq" id="WP_124974204.1">
    <property type="nucleotide sequence ID" value="NZ_RQVS01000029.1"/>
</dbReference>